<comment type="caution">
    <text evidence="3">The sequence shown here is derived from an EMBL/GenBank/DDBJ whole genome shotgun (WGS) entry which is preliminary data.</text>
</comment>
<evidence type="ECO:0000256" key="1">
    <source>
        <dbReference type="SAM" id="MobiDB-lite"/>
    </source>
</evidence>
<name>A0A427XW94_9TREE</name>
<reference evidence="3 4" key="1">
    <citation type="submission" date="2018-11" db="EMBL/GenBank/DDBJ databases">
        <title>Genome sequence of Saitozyma podzolica DSM 27192.</title>
        <authorList>
            <person name="Aliyu H."/>
            <person name="Gorte O."/>
            <person name="Ochsenreither K."/>
        </authorList>
    </citation>
    <scope>NUCLEOTIDE SEQUENCE [LARGE SCALE GENOMIC DNA]</scope>
    <source>
        <strain evidence="3 4">DSM 27192</strain>
    </source>
</reference>
<feature type="compositionally biased region" description="Basic and acidic residues" evidence="1">
    <location>
        <begin position="99"/>
        <end position="112"/>
    </location>
</feature>
<evidence type="ECO:0000313" key="4">
    <source>
        <dbReference type="Proteomes" id="UP000279259"/>
    </source>
</evidence>
<feature type="compositionally biased region" description="Basic and acidic residues" evidence="1">
    <location>
        <begin position="37"/>
        <end position="48"/>
    </location>
</feature>
<evidence type="ECO:0000313" key="3">
    <source>
        <dbReference type="EMBL" id="RSH83031.1"/>
    </source>
</evidence>
<dbReference type="PANTHER" id="PTHR39461:SF1">
    <property type="entry name" value="LEA DOMAIN PROTEIN (AFU_ORTHOLOGUE AFUA_8G04920)"/>
    <property type="match status" value="1"/>
</dbReference>
<gene>
    <name evidence="3" type="ORF">EHS25_005741</name>
</gene>
<evidence type="ECO:0000259" key="2">
    <source>
        <dbReference type="Pfam" id="PF22485"/>
    </source>
</evidence>
<dbReference type="EMBL" id="RSCD01000025">
    <property type="protein sequence ID" value="RSH83031.1"/>
    <property type="molecule type" value="Genomic_DNA"/>
</dbReference>
<dbReference type="AlphaFoldDB" id="A0A427XW94"/>
<dbReference type="OrthoDB" id="3937590at2759"/>
<keyword evidence="4" id="KW-1185">Reference proteome</keyword>
<dbReference type="STRING" id="1890683.A0A427XW94"/>
<organism evidence="3 4">
    <name type="scientific">Saitozyma podzolica</name>
    <dbReference type="NCBI Taxonomy" id="1890683"/>
    <lineage>
        <taxon>Eukaryota</taxon>
        <taxon>Fungi</taxon>
        <taxon>Dikarya</taxon>
        <taxon>Basidiomycota</taxon>
        <taxon>Agaricomycotina</taxon>
        <taxon>Tremellomycetes</taxon>
        <taxon>Tremellales</taxon>
        <taxon>Trimorphomycetaceae</taxon>
        <taxon>Saitozyma</taxon>
    </lineage>
</organism>
<sequence>MTVNERDRTKAPPPNSSDALWISTARSLRHAVSSVRRKWEEGEVEKPKSTTSGPRVNKEGNVVYKDRKITGKLTSGEIFAGKETGNNGNAIDGDGNAIDESHEEKEKRELSDKDKKLAQQIAYCLTQVLDKIKLICDLIAKPRYYLADLLKEITGTVTSITTDAESKIEGMPRAKTDLNSLWGQLKEPLFQIIAAVGLLLQSMLEQ</sequence>
<feature type="region of interest" description="Disordered" evidence="1">
    <location>
        <begin position="1"/>
        <end position="20"/>
    </location>
</feature>
<accession>A0A427XW94</accession>
<feature type="domain" description="DUF6987" evidence="2">
    <location>
        <begin position="144"/>
        <end position="204"/>
    </location>
</feature>
<dbReference type="InterPro" id="IPR022124">
    <property type="entry name" value="DUF3659"/>
</dbReference>
<dbReference type="Pfam" id="PF12396">
    <property type="entry name" value="DUF3659"/>
    <property type="match status" value="1"/>
</dbReference>
<feature type="region of interest" description="Disordered" evidence="1">
    <location>
        <begin position="79"/>
        <end position="112"/>
    </location>
</feature>
<dbReference type="Pfam" id="PF22485">
    <property type="entry name" value="DUF6987"/>
    <property type="match status" value="1"/>
</dbReference>
<feature type="compositionally biased region" description="Low complexity" evidence="1">
    <location>
        <begin position="85"/>
        <end position="98"/>
    </location>
</feature>
<dbReference type="InterPro" id="IPR054256">
    <property type="entry name" value="DUF6987"/>
</dbReference>
<feature type="region of interest" description="Disordered" evidence="1">
    <location>
        <begin position="32"/>
        <end position="61"/>
    </location>
</feature>
<dbReference type="PANTHER" id="PTHR39461">
    <property type="entry name" value="LEA DOMAIN PROTEIN (AFU_ORTHOLOGUE AFUA_8G04920)"/>
    <property type="match status" value="1"/>
</dbReference>
<dbReference type="Proteomes" id="UP000279259">
    <property type="component" value="Unassembled WGS sequence"/>
</dbReference>
<protein>
    <recommendedName>
        <fullName evidence="2">DUF6987 domain-containing protein</fullName>
    </recommendedName>
</protein>
<proteinExistence type="predicted"/>
<feature type="compositionally biased region" description="Basic and acidic residues" evidence="1">
    <location>
        <begin position="1"/>
        <end position="10"/>
    </location>
</feature>